<name>A0A6N6M6M3_9FLAO</name>
<dbReference type="Pfam" id="PF09836">
    <property type="entry name" value="DUF2063"/>
    <property type="match status" value="1"/>
</dbReference>
<dbReference type="AlphaFoldDB" id="A0A6N6M6M3"/>
<dbReference type="Pfam" id="PF22106">
    <property type="entry name" value="NGO1945_C"/>
    <property type="match status" value="1"/>
</dbReference>
<dbReference type="OrthoDB" id="4146344at2"/>
<dbReference type="InterPro" id="IPR044922">
    <property type="entry name" value="DUF2063_N_sf"/>
</dbReference>
<dbReference type="RefSeq" id="WP_151168196.1">
    <property type="nucleotide sequence ID" value="NZ_WACR01000006.1"/>
</dbReference>
<dbReference type="Gene3D" id="3.90.930.50">
    <property type="match status" value="1"/>
</dbReference>
<reference evidence="3 4" key="1">
    <citation type="submission" date="2019-09" db="EMBL/GenBank/DDBJ databases">
        <title>Genomes of Cryomorphaceae.</title>
        <authorList>
            <person name="Bowman J.P."/>
        </authorList>
    </citation>
    <scope>NUCLEOTIDE SEQUENCE [LARGE SCALE GENOMIC DNA]</scope>
    <source>
        <strain evidence="3 4">KCTC 52047</strain>
    </source>
</reference>
<dbReference type="Proteomes" id="UP000435357">
    <property type="component" value="Unassembled WGS sequence"/>
</dbReference>
<dbReference type="EMBL" id="WACR01000006">
    <property type="protein sequence ID" value="KAB1064062.1"/>
    <property type="molecule type" value="Genomic_DNA"/>
</dbReference>
<gene>
    <name evidence="3" type="ORF">F3059_08495</name>
</gene>
<keyword evidence="4" id="KW-1185">Reference proteome</keyword>
<evidence type="ECO:0000259" key="2">
    <source>
        <dbReference type="Pfam" id="PF22106"/>
    </source>
</evidence>
<feature type="domain" description="Putative DNA-binding" evidence="1">
    <location>
        <begin position="10"/>
        <end position="94"/>
    </location>
</feature>
<protein>
    <submittedName>
        <fullName evidence="3">Uncharacterized protein</fullName>
    </submittedName>
</protein>
<dbReference type="Gene3D" id="1.10.150.690">
    <property type="entry name" value="DUF2063"/>
    <property type="match status" value="1"/>
</dbReference>
<comment type="caution">
    <text evidence="3">The sequence shown here is derived from an EMBL/GenBank/DDBJ whole genome shotgun (WGS) entry which is preliminary data.</text>
</comment>
<proteinExistence type="predicted"/>
<feature type="domain" description="NGO1945-like C-terminal" evidence="2">
    <location>
        <begin position="146"/>
        <end position="239"/>
    </location>
</feature>
<organism evidence="3 4">
    <name type="scientific">Salibacter halophilus</name>
    <dbReference type="NCBI Taxonomy" id="1803916"/>
    <lineage>
        <taxon>Bacteria</taxon>
        <taxon>Pseudomonadati</taxon>
        <taxon>Bacteroidota</taxon>
        <taxon>Flavobacteriia</taxon>
        <taxon>Flavobacteriales</taxon>
        <taxon>Salibacteraceae</taxon>
        <taxon>Salibacter</taxon>
    </lineage>
</organism>
<evidence type="ECO:0000259" key="1">
    <source>
        <dbReference type="Pfam" id="PF09836"/>
    </source>
</evidence>
<dbReference type="InterPro" id="IPR018640">
    <property type="entry name" value="DUF2063"/>
</dbReference>
<dbReference type="InterPro" id="IPR054098">
    <property type="entry name" value="NGO1945-like_C"/>
</dbReference>
<sequence>MSLTNETKDIQSKLAEYARTGSKKEIEGARDDRLHHYRRLVYNVVKGVLDQGFPIAKEIMGEERWDDLVFDFFKRHKCQENEVWKMPSELVEFVDKTNYQESIGLPYLPELLLFEWLEIQVHGMQDVALPNTQEFGSDLDEALVLNPYLEIAQFQYPVHLRSASEMEANKGHYYLLIYRELDSHLVKFMNLTGFTAILLDTLGQSPKTLRHALNEMGQSLGMEITHEIEQKAIEFIEKMVEKGVVLGVK</sequence>
<evidence type="ECO:0000313" key="4">
    <source>
        <dbReference type="Proteomes" id="UP000435357"/>
    </source>
</evidence>
<accession>A0A6N6M6M3</accession>
<evidence type="ECO:0000313" key="3">
    <source>
        <dbReference type="EMBL" id="KAB1064062.1"/>
    </source>
</evidence>